<organism evidence="2 3">
    <name type="scientific">Candidatus Marsarchaeota G1 archaeon BE_D</name>
    <dbReference type="NCBI Taxonomy" id="1978156"/>
    <lineage>
        <taxon>Archaea</taxon>
        <taxon>Candidatus Marsarchaeota</taxon>
        <taxon>Candidatus Marsarchaeota group 1</taxon>
    </lineage>
</organism>
<name>A0A2R6A8A8_9ARCH</name>
<gene>
    <name evidence="2" type="ORF">B9Q02_11460</name>
</gene>
<dbReference type="AlphaFoldDB" id="A0A2R6A8A8"/>
<sequence length="82" mass="9503">MITLGILQVYYARNRVTFLQLSEERKKIEEEVHNLINQSILEGNIGRALDSKLEPIKQDILEIKNTLAKIDDRLRNLEAKGK</sequence>
<comment type="caution">
    <text evidence="2">The sequence shown here is derived from an EMBL/GenBank/DDBJ whole genome shotgun (WGS) entry which is preliminary data.</text>
</comment>
<proteinExistence type="predicted"/>
<keyword evidence="1" id="KW-0175">Coiled coil</keyword>
<reference evidence="2 3" key="1">
    <citation type="submission" date="2017-04" db="EMBL/GenBank/DDBJ databases">
        <title>Novel microbial lineages endemic to geothermal iron-oxide mats fill important gaps in the evolutionary history of Archaea.</title>
        <authorList>
            <person name="Jay Z.J."/>
            <person name="Beam J.P."/>
            <person name="Dlakic M."/>
            <person name="Rusch D.B."/>
            <person name="Kozubal M.A."/>
            <person name="Inskeep W.P."/>
        </authorList>
    </citation>
    <scope>NUCLEOTIDE SEQUENCE [LARGE SCALE GENOMIC DNA]</scope>
    <source>
        <strain evidence="2">BE_D</strain>
    </source>
</reference>
<evidence type="ECO:0000256" key="1">
    <source>
        <dbReference type="SAM" id="Coils"/>
    </source>
</evidence>
<protein>
    <submittedName>
        <fullName evidence="2">Uncharacterized protein</fullName>
    </submittedName>
</protein>
<evidence type="ECO:0000313" key="3">
    <source>
        <dbReference type="Proteomes" id="UP000240569"/>
    </source>
</evidence>
<dbReference type="Proteomes" id="UP000240569">
    <property type="component" value="Unassembled WGS sequence"/>
</dbReference>
<accession>A0A2R6A8A8</accession>
<feature type="coiled-coil region" evidence="1">
    <location>
        <begin position="18"/>
        <end position="80"/>
    </location>
</feature>
<dbReference type="EMBL" id="NEXD01000141">
    <property type="protein sequence ID" value="PSN82630.1"/>
    <property type="molecule type" value="Genomic_DNA"/>
</dbReference>
<evidence type="ECO:0000313" key="2">
    <source>
        <dbReference type="EMBL" id="PSN82630.1"/>
    </source>
</evidence>